<evidence type="ECO:0000313" key="4">
    <source>
        <dbReference type="Proteomes" id="UP001069090"/>
    </source>
</evidence>
<proteinExistence type="predicted"/>
<dbReference type="Pfam" id="PF20332">
    <property type="entry name" value="DUF6627"/>
    <property type="match status" value="1"/>
</dbReference>
<feature type="signal peptide" evidence="2">
    <location>
        <begin position="1"/>
        <end position="32"/>
    </location>
</feature>
<keyword evidence="1" id="KW-0472">Membrane</keyword>
<dbReference type="EMBL" id="JAPTGG010000006">
    <property type="protein sequence ID" value="MCZ0865352.1"/>
    <property type="molecule type" value="Genomic_DNA"/>
</dbReference>
<evidence type="ECO:0000256" key="2">
    <source>
        <dbReference type="SAM" id="SignalP"/>
    </source>
</evidence>
<protein>
    <submittedName>
        <fullName evidence="3">PA2779 family protein</fullName>
    </submittedName>
</protein>
<accession>A0A9J6RMD7</accession>
<comment type="caution">
    <text evidence="3">The sequence shown here is derived from an EMBL/GenBank/DDBJ whole genome shotgun (WGS) entry which is preliminary data.</text>
</comment>
<dbReference type="InterPro" id="IPR046735">
    <property type="entry name" value="PA2779-like"/>
</dbReference>
<evidence type="ECO:0000256" key="1">
    <source>
        <dbReference type="SAM" id="Phobius"/>
    </source>
</evidence>
<dbReference type="Proteomes" id="UP001069090">
    <property type="component" value="Unassembled WGS sequence"/>
</dbReference>
<keyword evidence="2" id="KW-0732">Signal</keyword>
<dbReference type="NCBIfam" id="NF033919">
    <property type="entry name" value="PA2779_fam"/>
    <property type="match status" value="1"/>
</dbReference>
<feature type="chain" id="PRO_5039911601" evidence="2">
    <location>
        <begin position="33"/>
        <end position="132"/>
    </location>
</feature>
<keyword evidence="1" id="KW-0812">Transmembrane</keyword>
<gene>
    <name evidence="3" type="ORF">O0V09_09080</name>
</gene>
<dbReference type="InterPro" id="IPR016924">
    <property type="entry name" value="UCP029543"/>
</dbReference>
<reference evidence="3 4" key="1">
    <citation type="submission" date="2022-12" db="EMBL/GenBank/DDBJ databases">
        <title>Dasania phycosphaerae sp. nov., isolated from particulate material of the south coast of Korea.</title>
        <authorList>
            <person name="Jiang Y."/>
        </authorList>
    </citation>
    <scope>NUCLEOTIDE SEQUENCE [LARGE SCALE GENOMIC DNA]</scope>
    <source>
        <strain evidence="3 4">GY-19</strain>
    </source>
</reference>
<dbReference type="RefSeq" id="WP_258331497.1">
    <property type="nucleotide sequence ID" value="NZ_JAPTGG010000006.1"/>
</dbReference>
<dbReference type="AlphaFoldDB" id="A0A9J6RMD7"/>
<organism evidence="3 4">
    <name type="scientific">Dasania phycosphaerae</name>
    <dbReference type="NCBI Taxonomy" id="2950436"/>
    <lineage>
        <taxon>Bacteria</taxon>
        <taxon>Pseudomonadati</taxon>
        <taxon>Pseudomonadota</taxon>
        <taxon>Gammaproteobacteria</taxon>
        <taxon>Cellvibrionales</taxon>
        <taxon>Spongiibacteraceae</taxon>
        <taxon>Dasania</taxon>
    </lineage>
</organism>
<sequence length="132" mass="14427">MQNLLDSKMLKKCLIVLIMLSGLIGAHTQATMVPTSTVIHSEGLNYSQQQLQSALASDELKQQLEDLGVDPQQLNDRIASLTPAEIQQLNEELAQQPAGGIVGVLLTIFIVFIITDMLCATDVFTFVKCINK</sequence>
<keyword evidence="4" id="KW-1185">Reference proteome</keyword>
<name>A0A9J6RMD7_9GAMM</name>
<feature type="transmembrane region" description="Helical" evidence="1">
    <location>
        <begin position="101"/>
        <end position="127"/>
    </location>
</feature>
<evidence type="ECO:0000313" key="3">
    <source>
        <dbReference type="EMBL" id="MCZ0865352.1"/>
    </source>
</evidence>
<keyword evidence="1" id="KW-1133">Transmembrane helix</keyword>
<dbReference type="PIRSF" id="PIRSF029543">
    <property type="entry name" value="UCP029543"/>
    <property type="match status" value="1"/>
</dbReference>